<dbReference type="GO" id="GO:0008173">
    <property type="term" value="F:RNA methyltransferase activity"/>
    <property type="evidence" value="ECO:0007669"/>
    <property type="project" value="UniProtKB-UniRule"/>
</dbReference>
<keyword evidence="4 5" id="KW-0949">S-adenosyl-L-methionine</keyword>
<dbReference type="GO" id="GO:0032259">
    <property type="term" value="P:methylation"/>
    <property type="evidence" value="ECO:0007669"/>
    <property type="project" value="UniProtKB-KW"/>
</dbReference>
<feature type="compositionally biased region" description="Polar residues" evidence="7">
    <location>
        <begin position="45"/>
        <end position="72"/>
    </location>
</feature>
<dbReference type="GO" id="GO:0040031">
    <property type="term" value="P:snRNA modification"/>
    <property type="evidence" value="ECO:0007669"/>
    <property type="project" value="TreeGrafter"/>
</dbReference>
<proteinExistence type="inferred from homology"/>
<dbReference type="STRING" id="7574.A0A1S3JW36"/>
<keyword evidence="9" id="KW-1185">Reference proteome</keyword>
<dbReference type="InterPro" id="IPR041698">
    <property type="entry name" value="Methyltransf_25"/>
</dbReference>
<evidence type="ECO:0000256" key="3">
    <source>
        <dbReference type="ARBA" id="ARBA00022679"/>
    </source>
</evidence>
<dbReference type="PANTHER" id="PTHR12315:SF0">
    <property type="entry name" value="7SK SNRNA METHYLPHOSPHATE CAPPING ENZYME"/>
    <property type="match status" value="1"/>
</dbReference>
<feature type="compositionally biased region" description="Polar residues" evidence="7">
    <location>
        <begin position="135"/>
        <end position="145"/>
    </location>
</feature>
<dbReference type="InParanoid" id="A0A1S3JW36"/>
<feature type="domain" description="Bin3-type SAM" evidence="8">
    <location>
        <begin position="332"/>
        <end position="563"/>
    </location>
</feature>
<evidence type="ECO:0000256" key="5">
    <source>
        <dbReference type="PROSITE-ProRule" id="PRU00848"/>
    </source>
</evidence>
<feature type="compositionally biased region" description="Low complexity" evidence="7">
    <location>
        <begin position="24"/>
        <end position="36"/>
    </location>
</feature>
<feature type="compositionally biased region" description="Basic residues" evidence="7">
    <location>
        <begin position="182"/>
        <end position="196"/>
    </location>
</feature>
<dbReference type="GO" id="GO:0008171">
    <property type="term" value="F:O-methyltransferase activity"/>
    <property type="evidence" value="ECO:0007669"/>
    <property type="project" value="UniProtKB-UniRule"/>
</dbReference>
<keyword evidence="2 6" id="KW-0489">Methyltransferase</keyword>
<feature type="region of interest" description="Disordered" evidence="7">
    <location>
        <begin position="134"/>
        <end position="225"/>
    </location>
</feature>
<evidence type="ECO:0000256" key="4">
    <source>
        <dbReference type="ARBA" id="ARBA00022691"/>
    </source>
</evidence>
<dbReference type="CDD" id="cd02440">
    <property type="entry name" value="AdoMet_MTases"/>
    <property type="match status" value="1"/>
</dbReference>
<dbReference type="Pfam" id="PF13649">
    <property type="entry name" value="Methyltransf_25"/>
    <property type="match status" value="1"/>
</dbReference>
<feature type="compositionally biased region" description="Basic and acidic residues" evidence="7">
    <location>
        <begin position="197"/>
        <end position="210"/>
    </location>
</feature>
<feature type="compositionally biased region" description="Polar residues" evidence="7">
    <location>
        <begin position="565"/>
        <end position="620"/>
    </location>
</feature>
<comment type="similarity">
    <text evidence="1 6">Belongs to the methyltransferase superfamily.</text>
</comment>
<feature type="region of interest" description="Disordered" evidence="7">
    <location>
        <begin position="559"/>
        <end position="641"/>
    </location>
</feature>
<dbReference type="Proteomes" id="UP000085678">
    <property type="component" value="Unplaced"/>
</dbReference>
<dbReference type="AlphaFoldDB" id="A0A1S3JW36"/>
<evidence type="ECO:0000256" key="7">
    <source>
        <dbReference type="SAM" id="MobiDB-lite"/>
    </source>
</evidence>
<dbReference type="GO" id="GO:0017069">
    <property type="term" value="F:snRNA binding"/>
    <property type="evidence" value="ECO:0007669"/>
    <property type="project" value="TreeGrafter"/>
</dbReference>
<feature type="region of interest" description="Disordered" evidence="7">
    <location>
        <begin position="244"/>
        <end position="312"/>
    </location>
</feature>
<name>A0A1S3JW36_LINAN</name>
<dbReference type="GeneID" id="106176688"/>
<keyword evidence="3 6" id="KW-0808">Transferase</keyword>
<dbReference type="PROSITE" id="PS51515">
    <property type="entry name" value="BIN3_SAM"/>
    <property type="match status" value="1"/>
</dbReference>
<feature type="compositionally biased region" description="Basic residues" evidence="7">
    <location>
        <begin position="88"/>
        <end position="97"/>
    </location>
</feature>
<evidence type="ECO:0000313" key="9">
    <source>
        <dbReference type="Proteomes" id="UP000085678"/>
    </source>
</evidence>
<dbReference type="InterPro" id="IPR029063">
    <property type="entry name" value="SAM-dependent_MTases_sf"/>
</dbReference>
<dbReference type="EC" id="2.1.1.-" evidence="6"/>
<dbReference type="InterPro" id="IPR010675">
    <property type="entry name" value="Bin3_C"/>
</dbReference>
<evidence type="ECO:0000313" key="10">
    <source>
        <dbReference type="RefSeq" id="XP_013414625.1"/>
    </source>
</evidence>
<dbReference type="OrthoDB" id="273070at2759"/>
<feature type="compositionally biased region" description="Polar residues" evidence="7">
    <location>
        <begin position="255"/>
        <end position="281"/>
    </location>
</feature>
<evidence type="ECO:0000259" key="8">
    <source>
        <dbReference type="PROSITE" id="PS51515"/>
    </source>
</evidence>
<evidence type="ECO:0000256" key="2">
    <source>
        <dbReference type="ARBA" id="ARBA00022603"/>
    </source>
</evidence>
<dbReference type="PANTHER" id="PTHR12315">
    <property type="entry name" value="BICOID-INTERACTING PROTEIN RELATED"/>
    <property type="match status" value="1"/>
</dbReference>
<feature type="region of interest" description="Disordered" evidence="7">
    <location>
        <begin position="1"/>
        <end position="113"/>
    </location>
</feature>
<dbReference type="SUPFAM" id="SSF53335">
    <property type="entry name" value="S-adenosyl-L-methionine-dependent methyltransferases"/>
    <property type="match status" value="1"/>
</dbReference>
<organism evidence="9 10">
    <name type="scientific">Lingula anatina</name>
    <name type="common">Brachiopod</name>
    <name type="synonym">Lingula unguis</name>
    <dbReference type="NCBI Taxonomy" id="7574"/>
    <lineage>
        <taxon>Eukaryota</taxon>
        <taxon>Metazoa</taxon>
        <taxon>Spiralia</taxon>
        <taxon>Lophotrochozoa</taxon>
        <taxon>Brachiopoda</taxon>
        <taxon>Linguliformea</taxon>
        <taxon>Lingulata</taxon>
        <taxon>Lingulida</taxon>
        <taxon>Linguloidea</taxon>
        <taxon>Lingulidae</taxon>
        <taxon>Lingula</taxon>
    </lineage>
</organism>
<accession>A0A1S3JW36</accession>
<gene>
    <name evidence="10" type="primary">LOC106176688</name>
</gene>
<evidence type="ECO:0000256" key="1">
    <source>
        <dbReference type="ARBA" id="ARBA00008361"/>
    </source>
</evidence>
<reference evidence="10" key="1">
    <citation type="submission" date="2025-08" db="UniProtKB">
        <authorList>
            <consortium name="RefSeq"/>
        </authorList>
    </citation>
    <scope>IDENTIFICATION</scope>
    <source>
        <tissue evidence="10">Gonads</tissue>
    </source>
</reference>
<dbReference type="Pfam" id="PF06859">
    <property type="entry name" value="Bin3"/>
    <property type="match status" value="1"/>
</dbReference>
<dbReference type="InterPro" id="IPR024160">
    <property type="entry name" value="BIN3_SAM-bd_dom"/>
</dbReference>
<dbReference type="KEGG" id="lak:106176688"/>
<protein>
    <recommendedName>
        <fullName evidence="6">RNA methyltransferase</fullName>
        <ecNumber evidence="6">2.1.1.-</ecNumber>
    </recommendedName>
</protein>
<sequence>MSVEVKTPTRTQYEHREFPCGEGSPASKPKPSPTISSKEKGSEHPSLSNNSTHGSVASSAAQQRPYNRQHSQGARKRLGSQKEWQSRHTSKKSRLGGKQHAPGQFPLPTKFLLGGNIRDPLNLNSLCDDEEVNKALNQDTPVSSPIPTPAHRKEQVEVIIPPNITDPLNLNEQNDGEMKSNSAKKKKRNHHVKNKKNKTDEGRKKEEDKSSSSSVATTPLTIDTSEEMITAMRKVNDEIVSPVIPQHSRQHSRKPSASATVTRSILTSETMPSEKQQTDPLSSSGGSGKIHKSKPKKEDGKQGTHFHKKNPKFIHGNYNRYYGYRNPNMEEDFRLKVFIKEWFEGKDVLDIGCNVGLVTLQIAKEFEPRRIVGLDIDSKLIAAARRNIKNFILEEELDASSYPVSMPRCYGPLTAPPLPEEEALRFPQNIMFKQGNYVLENDALLDLQREEYDVILGLSLTKWMHLNSGDDGLKRAFKRMFRQLRPGGILILEPQSWASYKKKKKLTEEIYQAFCSIQFRPDQFTEYLLSKEVGFSKCELIAVPFNKSKGFRRPLQMFTKPLPPTSSRQVSAVSTPTQLSAVSSPAHQMSAVSTPTRLSAVSSPAHQMLAVSTSTSSQPRGSPPAADVGTGVPSAAASSSQ</sequence>
<dbReference type="FunFam" id="3.40.50.150:FF:000083">
    <property type="entry name" value="7SK snRNA methylphosphate capping enzyme"/>
    <property type="match status" value="1"/>
</dbReference>
<dbReference type="Gene3D" id="3.40.50.150">
    <property type="entry name" value="Vaccinia Virus protein VP39"/>
    <property type="match status" value="1"/>
</dbReference>
<dbReference type="InterPro" id="IPR039772">
    <property type="entry name" value="Bin3-like"/>
</dbReference>
<evidence type="ECO:0000256" key="6">
    <source>
        <dbReference type="RuleBase" id="RU367087"/>
    </source>
</evidence>
<dbReference type="RefSeq" id="XP_013414625.1">
    <property type="nucleotide sequence ID" value="XM_013559171.1"/>
</dbReference>